<evidence type="ECO:0000313" key="5">
    <source>
        <dbReference type="Proteomes" id="UP000220102"/>
    </source>
</evidence>
<organism evidence="4 5">
    <name type="scientific">Longibacter salinarum</name>
    <dbReference type="NCBI Taxonomy" id="1850348"/>
    <lineage>
        <taxon>Bacteria</taxon>
        <taxon>Pseudomonadati</taxon>
        <taxon>Rhodothermota</taxon>
        <taxon>Rhodothermia</taxon>
        <taxon>Rhodothermales</taxon>
        <taxon>Salisaetaceae</taxon>
        <taxon>Longibacter</taxon>
    </lineage>
</organism>
<dbReference type="Gene3D" id="3.30.1330.60">
    <property type="entry name" value="OmpA-like domain"/>
    <property type="match status" value="1"/>
</dbReference>
<name>A0A2A8CV66_9BACT</name>
<feature type="domain" description="OmpA-like" evidence="3">
    <location>
        <begin position="94"/>
        <end position="220"/>
    </location>
</feature>
<reference evidence="4 5" key="1">
    <citation type="submission" date="2017-10" db="EMBL/GenBank/DDBJ databases">
        <title>Draft genome of Longibacter Salinarum.</title>
        <authorList>
            <person name="Goh K.M."/>
            <person name="Shamsir M.S."/>
            <person name="Lim S.W."/>
        </authorList>
    </citation>
    <scope>NUCLEOTIDE SEQUENCE [LARGE SCALE GENOMIC DNA]</scope>
    <source>
        <strain evidence="4 5">KCTC 52045</strain>
    </source>
</reference>
<evidence type="ECO:0000256" key="1">
    <source>
        <dbReference type="PROSITE-ProRule" id="PRU00473"/>
    </source>
</evidence>
<dbReference type="OrthoDB" id="9782229at2"/>
<gene>
    <name evidence="4" type="ORF">CRI94_14900</name>
</gene>
<dbReference type="PROSITE" id="PS51123">
    <property type="entry name" value="OMPA_2"/>
    <property type="match status" value="1"/>
</dbReference>
<dbReference type="SUPFAM" id="SSF103088">
    <property type="entry name" value="OmpA-like"/>
    <property type="match status" value="1"/>
</dbReference>
<feature type="chain" id="PRO_5012653734" description="OmpA-like domain-containing protein" evidence="2">
    <location>
        <begin position="28"/>
        <end position="231"/>
    </location>
</feature>
<comment type="caution">
    <text evidence="4">The sequence shown here is derived from an EMBL/GenBank/DDBJ whole genome shotgun (WGS) entry which is preliminary data.</text>
</comment>
<keyword evidence="1" id="KW-0472">Membrane</keyword>
<dbReference type="Proteomes" id="UP000220102">
    <property type="component" value="Unassembled WGS sequence"/>
</dbReference>
<dbReference type="InterPro" id="IPR006665">
    <property type="entry name" value="OmpA-like"/>
</dbReference>
<dbReference type="AlphaFoldDB" id="A0A2A8CV66"/>
<evidence type="ECO:0000259" key="3">
    <source>
        <dbReference type="PROSITE" id="PS51123"/>
    </source>
</evidence>
<evidence type="ECO:0000256" key="2">
    <source>
        <dbReference type="SAM" id="SignalP"/>
    </source>
</evidence>
<evidence type="ECO:0000313" key="4">
    <source>
        <dbReference type="EMBL" id="PEN12357.1"/>
    </source>
</evidence>
<dbReference type="EMBL" id="PDEQ01000008">
    <property type="protein sequence ID" value="PEN12357.1"/>
    <property type="molecule type" value="Genomic_DNA"/>
</dbReference>
<dbReference type="InterPro" id="IPR036737">
    <property type="entry name" value="OmpA-like_sf"/>
</dbReference>
<accession>A0A2A8CV66</accession>
<dbReference type="PANTHER" id="PTHR30329:SF21">
    <property type="entry name" value="LIPOPROTEIN YIAD-RELATED"/>
    <property type="match status" value="1"/>
</dbReference>
<dbReference type="GO" id="GO:0016020">
    <property type="term" value="C:membrane"/>
    <property type="evidence" value="ECO:0007669"/>
    <property type="project" value="UniProtKB-UniRule"/>
</dbReference>
<dbReference type="PANTHER" id="PTHR30329">
    <property type="entry name" value="STATOR ELEMENT OF FLAGELLAR MOTOR COMPLEX"/>
    <property type="match status" value="1"/>
</dbReference>
<keyword evidence="5" id="KW-1185">Reference proteome</keyword>
<keyword evidence="2" id="KW-0732">Signal</keyword>
<dbReference type="Pfam" id="PF00691">
    <property type="entry name" value="OmpA"/>
    <property type="match status" value="1"/>
</dbReference>
<feature type="signal peptide" evidence="2">
    <location>
        <begin position="1"/>
        <end position="27"/>
    </location>
</feature>
<dbReference type="CDD" id="cd07185">
    <property type="entry name" value="OmpA_C-like"/>
    <property type="match status" value="1"/>
</dbReference>
<sequence length="231" mass="25685">MAPMRLFLSFSLVLTLLITGCSSTETASTPSADPGTPEEPLQTEVVRLRDEVRTLRDSLQFYDDVDSGQYYRELRALRDQTARMTYELDALRDGGQTLSERRVDQLFQPASATLTEGGLEALKPVAAQLRQAYPEREVRVEGHSDDTPLGESMKETYPSNWELSTARAAAVVRALIDLSGLDANQFVAVGYGATRPVASNRTASGRRANRRVRVAVLPQPRDYSRPFETSW</sequence>
<protein>
    <recommendedName>
        <fullName evidence="3">OmpA-like domain-containing protein</fullName>
    </recommendedName>
</protein>
<proteinExistence type="predicted"/>
<dbReference type="PROSITE" id="PS51257">
    <property type="entry name" value="PROKAR_LIPOPROTEIN"/>
    <property type="match status" value="1"/>
</dbReference>
<dbReference type="InterPro" id="IPR050330">
    <property type="entry name" value="Bact_OuterMem_StrucFunc"/>
</dbReference>